<gene>
    <name evidence="5" type="ORF">IEQ44_06285</name>
</gene>
<evidence type="ECO:0000259" key="4">
    <source>
        <dbReference type="SMART" id="SM00563"/>
    </source>
</evidence>
<dbReference type="PANTHER" id="PTHR10434">
    <property type="entry name" value="1-ACYL-SN-GLYCEROL-3-PHOSPHATE ACYLTRANSFERASE"/>
    <property type="match status" value="1"/>
</dbReference>
<organism evidence="5 6">
    <name type="scientific">Nocardioides malaquae</name>
    <dbReference type="NCBI Taxonomy" id="2773426"/>
    <lineage>
        <taxon>Bacteria</taxon>
        <taxon>Bacillati</taxon>
        <taxon>Actinomycetota</taxon>
        <taxon>Actinomycetes</taxon>
        <taxon>Propionibacteriales</taxon>
        <taxon>Nocardioidaceae</taxon>
        <taxon>Nocardioides</taxon>
    </lineage>
</organism>
<dbReference type="GO" id="GO:0016746">
    <property type="term" value="F:acyltransferase activity"/>
    <property type="evidence" value="ECO:0007669"/>
    <property type="project" value="UniProtKB-KW"/>
</dbReference>
<comment type="caution">
    <text evidence="5">The sequence shown here is derived from an EMBL/GenBank/DDBJ whole genome shotgun (WGS) entry which is preliminary data.</text>
</comment>
<dbReference type="Pfam" id="PF01553">
    <property type="entry name" value="Acyltransferase"/>
    <property type="match status" value="1"/>
</dbReference>
<keyword evidence="2 5" id="KW-0012">Acyltransferase</keyword>
<dbReference type="PANTHER" id="PTHR10434:SF11">
    <property type="entry name" value="1-ACYL-SN-GLYCEROL-3-PHOSPHATE ACYLTRANSFERASE"/>
    <property type="match status" value="1"/>
</dbReference>
<feature type="domain" description="Phospholipid/glycerol acyltransferase" evidence="4">
    <location>
        <begin position="50"/>
        <end position="160"/>
    </location>
</feature>
<dbReference type="SUPFAM" id="SSF69593">
    <property type="entry name" value="Glycerol-3-phosphate (1)-acyltransferase"/>
    <property type="match status" value="1"/>
</dbReference>
<accession>A0ABR9RSY8</accession>
<protein>
    <submittedName>
        <fullName evidence="5">1-acyl-sn-glycerol-3-phosphate acyltransferase</fullName>
    </submittedName>
</protein>
<dbReference type="SMART" id="SM00563">
    <property type="entry name" value="PlsC"/>
    <property type="match status" value="1"/>
</dbReference>
<evidence type="ECO:0000256" key="3">
    <source>
        <dbReference type="SAM" id="MobiDB-lite"/>
    </source>
</evidence>
<evidence type="ECO:0000256" key="1">
    <source>
        <dbReference type="ARBA" id="ARBA00022679"/>
    </source>
</evidence>
<dbReference type="RefSeq" id="WP_193637597.1">
    <property type="nucleotide sequence ID" value="NZ_JADCSA010000005.1"/>
</dbReference>
<feature type="region of interest" description="Disordered" evidence="3">
    <location>
        <begin position="215"/>
        <end position="247"/>
    </location>
</feature>
<reference evidence="5 6" key="1">
    <citation type="submission" date="2020-10" db="EMBL/GenBank/DDBJ databases">
        <title>Nocardioides sp. isolated from sludge.</title>
        <authorList>
            <person name="Zhang X."/>
        </authorList>
    </citation>
    <scope>NUCLEOTIDE SEQUENCE [LARGE SCALE GENOMIC DNA]</scope>
    <source>
        <strain evidence="5 6">Y6</strain>
    </source>
</reference>
<dbReference type="CDD" id="cd07989">
    <property type="entry name" value="LPLAT_AGPAT-like"/>
    <property type="match status" value="1"/>
</dbReference>
<proteinExistence type="predicted"/>
<name>A0ABR9RSY8_9ACTN</name>
<dbReference type="Proteomes" id="UP000756387">
    <property type="component" value="Unassembled WGS sequence"/>
</dbReference>
<sequence>MTHADLPRSSDLPPDTRWLARHAPRAARLVRSVWDVRVHDLDRVPATGPVILASNHIGLVDGPLLVLFAPRPTHALTKIEMFSSRAGGLLRRSGQIPLDRDAVDMAAVRASLRVLRDGGVLGIFPEGHRGAGEYDLFRPGVAYLALVTGAPVVPVTFFGTREPGGARSSLPRRGGSIDIVYGETWQTTPHEWPRTREQVRATAALLRQHLRGEVERARSLTGRDLPGPIPDPESHNHPSAGSKRGTP</sequence>
<evidence type="ECO:0000313" key="5">
    <source>
        <dbReference type="EMBL" id="MBE7324255.1"/>
    </source>
</evidence>
<dbReference type="EMBL" id="JADCSA010000005">
    <property type="protein sequence ID" value="MBE7324255.1"/>
    <property type="molecule type" value="Genomic_DNA"/>
</dbReference>
<dbReference type="InterPro" id="IPR002123">
    <property type="entry name" value="Plipid/glycerol_acylTrfase"/>
</dbReference>
<keyword evidence="6" id="KW-1185">Reference proteome</keyword>
<evidence type="ECO:0000256" key="2">
    <source>
        <dbReference type="ARBA" id="ARBA00023315"/>
    </source>
</evidence>
<keyword evidence="1" id="KW-0808">Transferase</keyword>
<evidence type="ECO:0000313" key="6">
    <source>
        <dbReference type="Proteomes" id="UP000756387"/>
    </source>
</evidence>